<dbReference type="InterPro" id="IPR011712">
    <property type="entry name" value="Sig_transdc_His_kin_sub3_dim/P"/>
</dbReference>
<evidence type="ECO:0000256" key="6">
    <source>
        <dbReference type="ARBA" id="ARBA00022777"/>
    </source>
</evidence>
<dbReference type="PANTHER" id="PTHR24421:SF10">
    <property type="entry name" value="NITRATE_NITRITE SENSOR PROTEIN NARQ"/>
    <property type="match status" value="1"/>
</dbReference>
<dbReference type="InterPro" id="IPR036890">
    <property type="entry name" value="HATPase_C_sf"/>
</dbReference>
<keyword evidence="4" id="KW-0808">Transferase</keyword>
<comment type="caution">
    <text evidence="11">The sequence shown here is derived from an EMBL/GenBank/DDBJ whole genome shotgun (WGS) entry which is preliminary data.</text>
</comment>
<evidence type="ECO:0000259" key="10">
    <source>
        <dbReference type="PROSITE" id="PS50109"/>
    </source>
</evidence>
<keyword evidence="9" id="KW-0472">Membrane</keyword>
<proteinExistence type="predicted"/>
<keyword evidence="7" id="KW-0067">ATP-binding</keyword>
<evidence type="ECO:0000256" key="3">
    <source>
        <dbReference type="ARBA" id="ARBA00022553"/>
    </source>
</evidence>
<feature type="transmembrane region" description="Helical" evidence="9">
    <location>
        <begin position="130"/>
        <end position="146"/>
    </location>
</feature>
<evidence type="ECO:0000256" key="1">
    <source>
        <dbReference type="ARBA" id="ARBA00000085"/>
    </source>
</evidence>
<dbReference type="GO" id="GO:0000155">
    <property type="term" value="F:phosphorelay sensor kinase activity"/>
    <property type="evidence" value="ECO:0007669"/>
    <property type="project" value="InterPro"/>
</dbReference>
<name>A0A2V2YUF3_9BACL</name>
<evidence type="ECO:0000313" key="11">
    <source>
        <dbReference type="EMBL" id="PWW00891.1"/>
    </source>
</evidence>
<dbReference type="GO" id="GO:0005524">
    <property type="term" value="F:ATP binding"/>
    <property type="evidence" value="ECO:0007669"/>
    <property type="project" value="UniProtKB-KW"/>
</dbReference>
<organism evidence="11 12">
    <name type="scientific">Paenibacillus cellulosilyticus</name>
    <dbReference type="NCBI Taxonomy" id="375489"/>
    <lineage>
        <taxon>Bacteria</taxon>
        <taxon>Bacillati</taxon>
        <taxon>Bacillota</taxon>
        <taxon>Bacilli</taxon>
        <taxon>Bacillales</taxon>
        <taxon>Paenibacillaceae</taxon>
        <taxon>Paenibacillus</taxon>
    </lineage>
</organism>
<keyword evidence="12" id="KW-1185">Reference proteome</keyword>
<evidence type="ECO:0000313" key="12">
    <source>
        <dbReference type="Proteomes" id="UP000246635"/>
    </source>
</evidence>
<keyword evidence="6 11" id="KW-0418">Kinase</keyword>
<dbReference type="GO" id="GO:0046983">
    <property type="term" value="F:protein dimerization activity"/>
    <property type="evidence" value="ECO:0007669"/>
    <property type="project" value="InterPro"/>
</dbReference>
<dbReference type="PANTHER" id="PTHR24421">
    <property type="entry name" value="NITRATE/NITRITE SENSOR PROTEIN NARX-RELATED"/>
    <property type="match status" value="1"/>
</dbReference>
<dbReference type="EMBL" id="QGTQ01000011">
    <property type="protein sequence ID" value="PWW00891.1"/>
    <property type="molecule type" value="Genomic_DNA"/>
</dbReference>
<comment type="catalytic activity">
    <reaction evidence="1">
        <text>ATP + protein L-histidine = ADP + protein N-phospho-L-histidine.</text>
        <dbReference type="EC" id="2.7.13.3"/>
    </reaction>
</comment>
<evidence type="ECO:0000256" key="2">
    <source>
        <dbReference type="ARBA" id="ARBA00012438"/>
    </source>
</evidence>
<keyword evidence="3" id="KW-0597">Phosphoprotein</keyword>
<dbReference type="Pfam" id="PF02518">
    <property type="entry name" value="HATPase_c"/>
    <property type="match status" value="1"/>
</dbReference>
<keyword evidence="9" id="KW-1133">Transmembrane helix</keyword>
<dbReference type="Proteomes" id="UP000246635">
    <property type="component" value="Unassembled WGS sequence"/>
</dbReference>
<dbReference type="EC" id="2.7.13.3" evidence="2"/>
<feature type="transmembrane region" description="Helical" evidence="9">
    <location>
        <begin position="9"/>
        <end position="27"/>
    </location>
</feature>
<keyword evidence="8" id="KW-0902">Two-component regulatory system</keyword>
<dbReference type="CDD" id="cd16917">
    <property type="entry name" value="HATPase_UhpB-NarQ-NarX-like"/>
    <property type="match status" value="1"/>
</dbReference>
<evidence type="ECO:0000256" key="8">
    <source>
        <dbReference type="ARBA" id="ARBA00023012"/>
    </source>
</evidence>
<dbReference type="GO" id="GO:0016020">
    <property type="term" value="C:membrane"/>
    <property type="evidence" value="ECO:0007669"/>
    <property type="project" value="InterPro"/>
</dbReference>
<dbReference type="InterPro" id="IPR050482">
    <property type="entry name" value="Sensor_HK_TwoCompSys"/>
</dbReference>
<feature type="domain" description="Histidine kinase" evidence="10">
    <location>
        <begin position="199"/>
        <end position="384"/>
    </location>
</feature>
<keyword evidence="5" id="KW-0547">Nucleotide-binding</keyword>
<evidence type="ECO:0000256" key="4">
    <source>
        <dbReference type="ARBA" id="ARBA00022679"/>
    </source>
</evidence>
<dbReference type="PROSITE" id="PS50109">
    <property type="entry name" value="HIS_KIN"/>
    <property type="match status" value="1"/>
</dbReference>
<dbReference type="Pfam" id="PF07730">
    <property type="entry name" value="HisKA_3"/>
    <property type="match status" value="1"/>
</dbReference>
<keyword evidence="9" id="KW-0812">Transmembrane</keyword>
<dbReference type="Gene3D" id="1.20.5.1930">
    <property type="match status" value="1"/>
</dbReference>
<evidence type="ECO:0000256" key="5">
    <source>
        <dbReference type="ARBA" id="ARBA00022741"/>
    </source>
</evidence>
<dbReference type="RefSeq" id="WP_174812839.1">
    <property type="nucleotide sequence ID" value="NZ_CP054613.1"/>
</dbReference>
<feature type="transmembrane region" description="Helical" evidence="9">
    <location>
        <begin position="33"/>
        <end position="53"/>
    </location>
</feature>
<dbReference type="Gene3D" id="3.30.565.10">
    <property type="entry name" value="Histidine kinase-like ATPase, C-terminal domain"/>
    <property type="match status" value="1"/>
</dbReference>
<dbReference type="InterPro" id="IPR005467">
    <property type="entry name" value="His_kinase_dom"/>
</dbReference>
<evidence type="ECO:0000256" key="9">
    <source>
        <dbReference type="SAM" id="Phobius"/>
    </source>
</evidence>
<feature type="transmembrane region" description="Helical" evidence="9">
    <location>
        <begin position="86"/>
        <end position="103"/>
    </location>
</feature>
<accession>A0A2V2YUF3</accession>
<gene>
    <name evidence="11" type="ORF">DFQ01_11136</name>
</gene>
<dbReference type="AlphaFoldDB" id="A0A2V2YUF3"/>
<sequence>MDQNNDRRTNIRAAVGAILIAILMHMNDFFTGAPIRIALNILIYATFVSRFLLRDFWRTPRMSIVFVVLAALETAAGIIWFEEKVLIYFLAVIIVTTAIRLSLGPRRVPLLATMITVAGVYAAFGHVNVLSFTSFVIITIFFYINVQSRRQRDAIFEENKRNLVELQEAYTHLQEASVTSMHNAVLDERTRIARDIHDAVGHSLTSLIVQMQALRYMIAKDPAQAEQSLTGMLEVARQGLQDIRTSVHALADDRSVSGLAPLRALLARMEATTAITYDFQADALTEEDVDAADSTLLFSIMQEAITNIVRHARATHVRVRISQKAGRIVLHIRDNGHAVADEPIQEGFGLKMMRARLEEGGGILKVGAGEPHGLEITAELPIGAADTEMREHDNDDNIDR</sequence>
<dbReference type="SUPFAM" id="SSF55874">
    <property type="entry name" value="ATPase domain of HSP90 chaperone/DNA topoisomerase II/histidine kinase"/>
    <property type="match status" value="1"/>
</dbReference>
<protein>
    <recommendedName>
        <fullName evidence="2">histidine kinase</fullName>
        <ecNumber evidence="2">2.7.13.3</ecNumber>
    </recommendedName>
</protein>
<reference evidence="11 12" key="1">
    <citation type="submission" date="2018-05" db="EMBL/GenBank/DDBJ databases">
        <title>Genomic Encyclopedia of Type Strains, Phase III (KMG-III): the genomes of soil and plant-associated and newly described type strains.</title>
        <authorList>
            <person name="Whitman W."/>
        </authorList>
    </citation>
    <scope>NUCLEOTIDE SEQUENCE [LARGE SCALE GENOMIC DNA]</scope>
    <source>
        <strain evidence="11 12">CECT 5696</strain>
    </source>
</reference>
<dbReference type="SMART" id="SM00387">
    <property type="entry name" value="HATPase_c"/>
    <property type="match status" value="1"/>
</dbReference>
<feature type="transmembrane region" description="Helical" evidence="9">
    <location>
        <begin position="62"/>
        <end position="80"/>
    </location>
</feature>
<evidence type="ECO:0000256" key="7">
    <source>
        <dbReference type="ARBA" id="ARBA00022840"/>
    </source>
</evidence>
<dbReference type="InterPro" id="IPR003594">
    <property type="entry name" value="HATPase_dom"/>
</dbReference>